<gene>
    <name evidence="1" type="ORF">BJX66DRAFT_305062</name>
</gene>
<evidence type="ECO:0000313" key="1">
    <source>
        <dbReference type="EMBL" id="KAL2793908.1"/>
    </source>
</evidence>
<dbReference type="EMBL" id="JBFTWV010000051">
    <property type="protein sequence ID" value="KAL2793908.1"/>
    <property type="molecule type" value="Genomic_DNA"/>
</dbReference>
<evidence type="ECO:0000313" key="2">
    <source>
        <dbReference type="Proteomes" id="UP001610563"/>
    </source>
</evidence>
<dbReference type="Proteomes" id="UP001610563">
    <property type="component" value="Unassembled WGS sequence"/>
</dbReference>
<name>A0ABR4G4F9_9EURO</name>
<reference evidence="1 2" key="1">
    <citation type="submission" date="2024-07" db="EMBL/GenBank/DDBJ databases">
        <title>Section-level genome sequencing and comparative genomics of Aspergillus sections Usti and Cavernicolus.</title>
        <authorList>
            <consortium name="Lawrence Berkeley National Laboratory"/>
            <person name="Nybo J.L."/>
            <person name="Vesth T.C."/>
            <person name="Theobald S."/>
            <person name="Frisvad J.C."/>
            <person name="Larsen T.O."/>
            <person name="Kjaerboelling I."/>
            <person name="Rothschild-Mancinelli K."/>
            <person name="Lyhne E.K."/>
            <person name="Kogle M.E."/>
            <person name="Barry K."/>
            <person name="Clum A."/>
            <person name="Na H."/>
            <person name="Ledsgaard L."/>
            <person name="Lin J."/>
            <person name="Lipzen A."/>
            <person name="Kuo A."/>
            <person name="Riley R."/>
            <person name="Mondo S."/>
            <person name="Labutti K."/>
            <person name="Haridas S."/>
            <person name="Pangalinan J."/>
            <person name="Salamov A.A."/>
            <person name="Simmons B.A."/>
            <person name="Magnuson J.K."/>
            <person name="Chen J."/>
            <person name="Drula E."/>
            <person name="Henrissat B."/>
            <person name="Wiebenga A."/>
            <person name="Lubbers R.J."/>
            <person name="Gomes A.C."/>
            <person name="Makela M.R."/>
            <person name="Stajich J."/>
            <person name="Grigoriev I.V."/>
            <person name="Mortensen U.H."/>
            <person name="De Vries R.P."/>
            <person name="Baker S.E."/>
            <person name="Andersen M.R."/>
        </authorList>
    </citation>
    <scope>NUCLEOTIDE SEQUENCE [LARGE SCALE GENOMIC DNA]</scope>
    <source>
        <strain evidence="1 2">CBS 209.92</strain>
    </source>
</reference>
<proteinExistence type="predicted"/>
<comment type="caution">
    <text evidence="1">The sequence shown here is derived from an EMBL/GenBank/DDBJ whole genome shotgun (WGS) entry which is preliminary data.</text>
</comment>
<accession>A0ABR4G4F9</accession>
<protein>
    <submittedName>
        <fullName evidence="1">Uncharacterized protein</fullName>
    </submittedName>
</protein>
<sequence>MRRPILYIQNSSQLLGTCFWFHLAGIRPLWALDEPPCGPRYLFSSWAPAMAKNARGCVWYAPVVCMGTNFGRYYYILPRPSPPT</sequence>
<organism evidence="1 2">
    <name type="scientific">Aspergillus keveii</name>
    <dbReference type="NCBI Taxonomy" id="714993"/>
    <lineage>
        <taxon>Eukaryota</taxon>
        <taxon>Fungi</taxon>
        <taxon>Dikarya</taxon>
        <taxon>Ascomycota</taxon>
        <taxon>Pezizomycotina</taxon>
        <taxon>Eurotiomycetes</taxon>
        <taxon>Eurotiomycetidae</taxon>
        <taxon>Eurotiales</taxon>
        <taxon>Aspergillaceae</taxon>
        <taxon>Aspergillus</taxon>
        <taxon>Aspergillus subgen. Nidulantes</taxon>
    </lineage>
</organism>
<keyword evidence="2" id="KW-1185">Reference proteome</keyword>